<sequence>MAMAAAETAALDALKRGGPAAAESLFEAHTAAELRAAERQLRAGIEGKREELRQMVGERYRDLIEAADTIAEMRLSAERLLEAVRGLQQRRAPGRAQPAPSPHNGGRGPAFLAPEAGAQQVVPLGGMAGLVGGYVMGWGQRATSLAELSCFKMSRDSTDGEIDKTVEAKISSQEKFYCLAAQTQLLLQIPEKVWSAMESSQYLQATQLYLLCCHLHGILQLDSSGSHYSPILARFPILARQVAASNHFRSTILQESKSLLKSRTVLDQAVAEALCSIMLLEDSSPRQALADFLLARKSAIQQLLNQPHHDAGIKAQVCSLVELLATTLYQAHALFYTLPEGVPSDPSLPSGLLYLALETITSQHPAGKGITVLKEETKLSTWSKYLPPSITEFQPTLRTLAHPISQEYLRDTLQKWIDMCNEDIKIGITSLLVYVKSLKGLAGIRDAVWELLTSESMSQNWETVCCRLLDKPISFWEDLLQQLFLDRLQILIKEGLDEIATSSGELLMLAVQELEAKFGTPTHSKHLLFEQNMASFLWSENPNDLPPDAAWITVANRSQFAKSGLSMKAQAHSPCVQSFCSALDTKLKAKLDDLLSYLPSDSSLSKEVPKMQPRNSAFDRYADTGMVEELLRSHCSRCVDYVLGSIRKELHHAEGVLRGCPDALRSPALNTVLFLARLCRSLGELCPHLKHCILGKSGSSENTTRELWPLKKVGKGKIQEVNPMQAKWQELNERLLQDSLSAYRIWSSVVAEVLVQNFTQSLLKDEAGSILATATNWEEIEIEEESESGSSIKSKIRLPVQPSWSVQALLFSLCQEVSRVGGHTLPKVILQELLKTCMTKILAGYEKLSEGKRKKKEGVLPITQNRALQLLYDLRYLNIVLTTKSEDVKSSRNKQDSRIEKQTDFLESYIDPFDLDVFTPHLNSNLNRLVQRTSVLFGLLIGAENQYTSRSSAPTAQELHNTLPLASSQIRFGLLPLSMSSSQKTKSVLRNSGHKAQIPPPALTRAEEMFQPGSLFRQLASEEEDTSAPSLFKLGWLSSMTK</sequence>
<evidence type="ECO:0000313" key="1">
    <source>
        <dbReference type="EMBL" id="KAH7993209.1"/>
    </source>
</evidence>
<gene>
    <name evidence="1" type="primary">COG1</name>
    <name evidence="1" type="ORF">K3G42_029773</name>
</gene>
<accession>A0ACB8EKP7</accession>
<name>A0ACB8EKP7_9SAUR</name>
<protein>
    <submittedName>
        <fullName evidence="1">Golgi transport complex subunit 1</fullName>
    </submittedName>
</protein>
<proteinExistence type="predicted"/>
<comment type="caution">
    <text evidence="1">The sequence shown here is derived from an EMBL/GenBank/DDBJ whole genome shotgun (WGS) entry which is preliminary data.</text>
</comment>
<evidence type="ECO:0000313" key="2">
    <source>
        <dbReference type="Proteomes" id="UP000827872"/>
    </source>
</evidence>
<organism evidence="1 2">
    <name type="scientific">Sphaerodactylus townsendi</name>
    <dbReference type="NCBI Taxonomy" id="933632"/>
    <lineage>
        <taxon>Eukaryota</taxon>
        <taxon>Metazoa</taxon>
        <taxon>Chordata</taxon>
        <taxon>Craniata</taxon>
        <taxon>Vertebrata</taxon>
        <taxon>Euteleostomi</taxon>
        <taxon>Lepidosauria</taxon>
        <taxon>Squamata</taxon>
        <taxon>Bifurcata</taxon>
        <taxon>Gekkota</taxon>
        <taxon>Sphaerodactylidae</taxon>
        <taxon>Sphaerodactylus</taxon>
    </lineage>
</organism>
<keyword evidence="2" id="KW-1185">Reference proteome</keyword>
<reference evidence="1" key="1">
    <citation type="submission" date="2021-08" db="EMBL/GenBank/DDBJ databases">
        <title>The first chromosome-level gecko genome reveals the dynamic sex chromosomes of Neotropical dwarf geckos (Sphaerodactylidae: Sphaerodactylus).</title>
        <authorList>
            <person name="Pinto B.J."/>
            <person name="Keating S.E."/>
            <person name="Gamble T."/>
        </authorList>
    </citation>
    <scope>NUCLEOTIDE SEQUENCE</scope>
    <source>
        <strain evidence="1">TG3544</strain>
    </source>
</reference>
<dbReference type="Proteomes" id="UP000827872">
    <property type="component" value="Linkage Group LG03"/>
</dbReference>
<dbReference type="EMBL" id="CM037616">
    <property type="protein sequence ID" value="KAH7993209.1"/>
    <property type="molecule type" value="Genomic_DNA"/>
</dbReference>